<comment type="caution">
    <text evidence="2">The sequence shown here is derived from an EMBL/GenBank/DDBJ whole genome shotgun (WGS) entry which is preliminary data.</text>
</comment>
<feature type="chain" id="PRO_5014798905" description="3D domain-containing protein" evidence="1">
    <location>
        <begin position="29"/>
        <end position="160"/>
    </location>
</feature>
<gene>
    <name evidence="2" type="ORF">CO003_00735</name>
</gene>
<protein>
    <recommendedName>
        <fullName evidence="4">3D domain-containing protein</fullName>
    </recommendedName>
</protein>
<dbReference type="CDD" id="cd22784">
    <property type="entry name" value="DPBB_MltA_YuiC-like"/>
    <property type="match status" value="1"/>
</dbReference>
<evidence type="ECO:0008006" key="4">
    <source>
        <dbReference type="Google" id="ProtNLM"/>
    </source>
</evidence>
<evidence type="ECO:0000256" key="1">
    <source>
        <dbReference type="SAM" id="SignalP"/>
    </source>
</evidence>
<feature type="signal peptide" evidence="1">
    <location>
        <begin position="1"/>
        <end position="28"/>
    </location>
</feature>
<dbReference type="Proteomes" id="UP000231673">
    <property type="component" value="Unassembled WGS sequence"/>
</dbReference>
<accession>A0A2M7IE47</accession>
<evidence type="ECO:0000313" key="2">
    <source>
        <dbReference type="EMBL" id="PIW74807.1"/>
    </source>
</evidence>
<evidence type="ECO:0000313" key="3">
    <source>
        <dbReference type="Proteomes" id="UP000231673"/>
    </source>
</evidence>
<dbReference type="AlphaFoldDB" id="A0A2M7IE47"/>
<keyword evidence="1" id="KW-0732">Signal</keyword>
<proteinExistence type="predicted"/>
<name>A0A2M7IE47_9BACT</name>
<organism evidence="2 3">
    <name type="scientific">Candidatus Portnoybacteria bacterium CG_4_8_14_3_um_filter_44_15</name>
    <dbReference type="NCBI Taxonomy" id="1974803"/>
    <lineage>
        <taxon>Bacteria</taxon>
        <taxon>Candidatus Portnoyibacteriota</taxon>
    </lineage>
</organism>
<dbReference type="EMBL" id="PFGW01000016">
    <property type="protein sequence ID" value="PIW74807.1"/>
    <property type="molecule type" value="Genomic_DNA"/>
</dbReference>
<sequence length="160" mass="17663">MLYTNPRVSASLALFGMLYNLVFSSASAIEIDKNIVELMPADGLAMVQGQALIQSSNPDTSKVVAQKLVAVTAYSSTADQTDSTPFITASGTNVRDGIVACNFLRFGTRVRFPQLYGDKIFVVEDRMALKNSHKIDIWFITRNEAKEFGVKYLQVEILES</sequence>
<reference evidence="3" key="1">
    <citation type="submission" date="2017-09" db="EMBL/GenBank/DDBJ databases">
        <title>Depth-based differentiation of microbial function through sediment-hosted aquifers and enrichment of novel symbionts in the deep terrestrial subsurface.</title>
        <authorList>
            <person name="Probst A.J."/>
            <person name="Ladd B."/>
            <person name="Jarett J.K."/>
            <person name="Geller-Mcgrath D.E."/>
            <person name="Sieber C.M.K."/>
            <person name="Emerson J.B."/>
            <person name="Anantharaman K."/>
            <person name="Thomas B.C."/>
            <person name="Malmstrom R."/>
            <person name="Stieglmeier M."/>
            <person name="Klingl A."/>
            <person name="Woyke T."/>
            <person name="Ryan C.M."/>
            <person name="Banfield J.F."/>
        </authorList>
    </citation>
    <scope>NUCLEOTIDE SEQUENCE [LARGE SCALE GENOMIC DNA]</scope>
</reference>